<reference evidence="3" key="1">
    <citation type="submission" date="2018-01" db="EMBL/GenBank/DDBJ databases">
        <authorList>
            <person name="Mao J.F."/>
        </authorList>
    </citation>
    <scope>NUCLEOTIDE SEQUENCE</scope>
    <source>
        <strain evidence="3">Huo1</strain>
        <tissue evidence="3">Leaf</tissue>
    </source>
</reference>
<name>A0A8X8YF39_SALSN</name>
<evidence type="ECO:0000259" key="2">
    <source>
        <dbReference type="Pfam" id="PF07727"/>
    </source>
</evidence>
<feature type="region of interest" description="Disordered" evidence="1">
    <location>
        <begin position="1"/>
        <end position="21"/>
    </location>
</feature>
<dbReference type="InterPro" id="IPR043502">
    <property type="entry name" value="DNA/RNA_pol_sf"/>
</dbReference>
<dbReference type="Pfam" id="PF07727">
    <property type="entry name" value="RVT_2"/>
    <property type="match status" value="1"/>
</dbReference>
<organism evidence="3">
    <name type="scientific">Salvia splendens</name>
    <name type="common">Scarlet sage</name>
    <dbReference type="NCBI Taxonomy" id="180675"/>
    <lineage>
        <taxon>Eukaryota</taxon>
        <taxon>Viridiplantae</taxon>
        <taxon>Streptophyta</taxon>
        <taxon>Embryophyta</taxon>
        <taxon>Tracheophyta</taxon>
        <taxon>Spermatophyta</taxon>
        <taxon>Magnoliopsida</taxon>
        <taxon>eudicotyledons</taxon>
        <taxon>Gunneridae</taxon>
        <taxon>Pentapetalae</taxon>
        <taxon>asterids</taxon>
        <taxon>lamiids</taxon>
        <taxon>Lamiales</taxon>
        <taxon>Lamiaceae</taxon>
        <taxon>Nepetoideae</taxon>
        <taxon>Mentheae</taxon>
        <taxon>Salviinae</taxon>
        <taxon>Salvia</taxon>
        <taxon>Salvia subgen. Calosphace</taxon>
        <taxon>core Calosphace</taxon>
    </lineage>
</organism>
<evidence type="ECO:0000256" key="1">
    <source>
        <dbReference type="SAM" id="MobiDB-lite"/>
    </source>
</evidence>
<evidence type="ECO:0000313" key="4">
    <source>
        <dbReference type="Proteomes" id="UP000298416"/>
    </source>
</evidence>
<feature type="compositionally biased region" description="Polar residues" evidence="1">
    <location>
        <begin position="11"/>
        <end position="21"/>
    </location>
</feature>
<dbReference type="EMBL" id="PNBA02000003">
    <property type="protein sequence ID" value="KAG6430720.1"/>
    <property type="molecule type" value="Genomic_DNA"/>
</dbReference>
<accession>A0A8X8YF39</accession>
<comment type="caution">
    <text evidence="3">The sequence shown here is derived from an EMBL/GenBank/DDBJ whole genome shotgun (WGS) entry which is preliminary data.</text>
</comment>
<reference evidence="3" key="2">
    <citation type="submission" date="2020-08" db="EMBL/GenBank/DDBJ databases">
        <title>Plant Genome Project.</title>
        <authorList>
            <person name="Zhang R.-G."/>
        </authorList>
    </citation>
    <scope>NUCLEOTIDE SEQUENCE</scope>
    <source>
        <strain evidence="3">Huo1</strain>
        <tissue evidence="3">Leaf</tissue>
    </source>
</reference>
<dbReference type="SUPFAM" id="SSF56672">
    <property type="entry name" value="DNA/RNA polymerases"/>
    <property type="match status" value="1"/>
</dbReference>
<feature type="domain" description="Reverse transcriptase Ty1/copia-type" evidence="2">
    <location>
        <begin position="111"/>
        <end position="177"/>
    </location>
</feature>
<gene>
    <name evidence="3" type="ORF">SASPL_108792</name>
</gene>
<keyword evidence="4" id="KW-1185">Reference proteome</keyword>
<protein>
    <recommendedName>
        <fullName evidence="2">Reverse transcriptase Ty1/copia-type domain-containing protein</fullName>
    </recommendedName>
</protein>
<dbReference type="InterPro" id="IPR013103">
    <property type="entry name" value="RVT_2"/>
</dbReference>
<dbReference type="PANTHER" id="PTHR11439:SF511">
    <property type="match status" value="1"/>
</dbReference>
<dbReference type="PANTHER" id="PTHR11439">
    <property type="entry name" value="GAG-POL-RELATED RETROTRANSPOSON"/>
    <property type="match status" value="1"/>
</dbReference>
<dbReference type="Proteomes" id="UP000298416">
    <property type="component" value="Unassembled WGS sequence"/>
</dbReference>
<dbReference type="AlphaFoldDB" id="A0A8X8YF39"/>
<sequence length="278" mass="30869">MAAISFAPHSSGFTGSSNPHQQRSVNIVEDTANIPSIDQYQHLISLLQSQKLHNPSTQANTPVNDPPAQSSTNAHVSNNFSGWVLAMQDELQALIRNNTWMITYLPLGKLVCRLKKSHYDLKQASRQWYLKFSQVLSGFGLVQSASDHSFFYKSSSTGHFFGVVIYVDDILVASSNPKYFLGIEIARNKIGIFISQHKYALDLVSDAGLLGCKPASTPMDSMKHLQMDARPPLDDPAVYRRLISVLVYLCITRPNITFAINKLSQFLSKPCSEHLLAA</sequence>
<evidence type="ECO:0000313" key="3">
    <source>
        <dbReference type="EMBL" id="KAG6430720.1"/>
    </source>
</evidence>
<proteinExistence type="predicted"/>